<dbReference type="STRING" id="1798664.A3C93_02705"/>
<feature type="domain" description="DOD-type homing endonuclease" evidence="1">
    <location>
        <begin position="4"/>
        <end position="151"/>
    </location>
</feature>
<dbReference type="InterPro" id="IPR027434">
    <property type="entry name" value="Homing_endonucl"/>
</dbReference>
<gene>
    <name evidence="2" type="ORF">A3C93_02705</name>
</gene>
<dbReference type="InterPro" id="IPR006142">
    <property type="entry name" value="INTEIN"/>
</dbReference>
<protein>
    <recommendedName>
        <fullName evidence="1">DOD-type homing endonuclease domain-containing protein</fullName>
    </recommendedName>
</protein>
<dbReference type="Proteomes" id="UP000178636">
    <property type="component" value="Unassembled WGS sequence"/>
</dbReference>
<dbReference type="GO" id="GO:0004519">
    <property type="term" value="F:endonuclease activity"/>
    <property type="evidence" value="ECO:0007669"/>
    <property type="project" value="InterPro"/>
</dbReference>
<dbReference type="Pfam" id="PF14528">
    <property type="entry name" value="LAGLIDADG_3"/>
    <property type="match status" value="2"/>
</dbReference>
<comment type="caution">
    <text evidence="2">The sequence shown here is derived from an EMBL/GenBank/DDBJ whole genome shotgun (WGS) entry which is preliminary data.</text>
</comment>
<name>A0A1G2DDA3_9BACT</name>
<dbReference type="PROSITE" id="PS50819">
    <property type="entry name" value="INTEIN_ENDONUCLEASE"/>
    <property type="match status" value="1"/>
</dbReference>
<dbReference type="SUPFAM" id="SSF55608">
    <property type="entry name" value="Homing endonucleases"/>
    <property type="match status" value="2"/>
</dbReference>
<evidence type="ECO:0000259" key="1">
    <source>
        <dbReference type="PROSITE" id="PS50819"/>
    </source>
</evidence>
<dbReference type="PRINTS" id="PR00379">
    <property type="entry name" value="INTEIN"/>
</dbReference>
<dbReference type="EMBL" id="MHLO01000043">
    <property type="protein sequence ID" value="OGZ10931.1"/>
    <property type="molecule type" value="Genomic_DNA"/>
</dbReference>
<accession>A0A1G2DDA3</accession>
<dbReference type="GO" id="GO:0016539">
    <property type="term" value="P:intein-mediated protein splicing"/>
    <property type="evidence" value="ECO:0007669"/>
    <property type="project" value="InterPro"/>
</dbReference>
<dbReference type="InterPro" id="IPR004860">
    <property type="entry name" value="LAGLIDADG_dom"/>
</dbReference>
<evidence type="ECO:0000313" key="3">
    <source>
        <dbReference type="Proteomes" id="UP000178636"/>
    </source>
</evidence>
<proteinExistence type="predicted"/>
<reference evidence="2 3" key="1">
    <citation type="journal article" date="2016" name="Nat. Commun.">
        <title>Thousands of microbial genomes shed light on interconnected biogeochemical processes in an aquifer system.</title>
        <authorList>
            <person name="Anantharaman K."/>
            <person name="Brown C.T."/>
            <person name="Hug L.A."/>
            <person name="Sharon I."/>
            <person name="Castelle C.J."/>
            <person name="Probst A.J."/>
            <person name="Thomas B.C."/>
            <person name="Singh A."/>
            <person name="Wilkins M.J."/>
            <person name="Karaoz U."/>
            <person name="Brodie E.L."/>
            <person name="Williams K.H."/>
            <person name="Hubbard S.S."/>
            <person name="Banfield J.F."/>
        </authorList>
    </citation>
    <scope>NUCLEOTIDE SEQUENCE [LARGE SCALE GENOMIC DNA]</scope>
</reference>
<sequence>MAYVLGFFAADGSMLKNSRGAHFIEFHITDREVLVNIKKALASNHKIAKQGRRKGHSALFRIQIGSKEMFGDLRKFGFTQAKSKKMRLPKIPGKYLGDFVRGYFDGDGCVYFKKHKVKDRKRMRWVFSSRFTSGSRGFLLDLHGALRKIVNGGFIMAKKKQQKVSGHELVFSHRDSLALFKFMYNNGTCNHFLKRKYRLFKRAVETLYGVRS</sequence>
<dbReference type="Gene3D" id="3.10.28.10">
    <property type="entry name" value="Homing endonucleases"/>
    <property type="match status" value="1"/>
</dbReference>
<organism evidence="2 3">
    <name type="scientific">Candidatus Lloydbacteria bacterium RIFCSPHIGHO2_02_FULL_54_17</name>
    <dbReference type="NCBI Taxonomy" id="1798664"/>
    <lineage>
        <taxon>Bacteria</taxon>
        <taxon>Candidatus Lloydiibacteriota</taxon>
    </lineage>
</organism>
<dbReference type="AlphaFoldDB" id="A0A1G2DDA3"/>
<evidence type="ECO:0000313" key="2">
    <source>
        <dbReference type="EMBL" id="OGZ10931.1"/>
    </source>
</evidence>
<dbReference type="InterPro" id="IPR004042">
    <property type="entry name" value="Intein_endonuc_central"/>
</dbReference>